<keyword evidence="4" id="KW-1185">Reference proteome</keyword>
<evidence type="ECO:0000313" key="4">
    <source>
        <dbReference type="Proteomes" id="UP000273119"/>
    </source>
</evidence>
<dbReference type="AlphaFoldDB" id="A0A496PHQ6"/>
<accession>A0A496PHQ6</accession>
<feature type="compositionally biased region" description="Low complexity" evidence="1">
    <location>
        <begin position="93"/>
        <end position="102"/>
    </location>
</feature>
<name>A0A496PHQ6_9MICC</name>
<organism evidence="3 4">
    <name type="scientific">Galactobacter caseinivorans</name>
    <dbReference type="NCBI Taxonomy" id="2676123"/>
    <lineage>
        <taxon>Bacteria</taxon>
        <taxon>Bacillati</taxon>
        <taxon>Actinomycetota</taxon>
        <taxon>Actinomycetes</taxon>
        <taxon>Micrococcales</taxon>
        <taxon>Micrococcaceae</taxon>
        <taxon>Galactobacter</taxon>
    </lineage>
</organism>
<evidence type="ECO:0000313" key="3">
    <source>
        <dbReference type="EMBL" id="RKW70012.1"/>
    </source>
</evidence>
<gene>
    <name evidence="3" type="ORF">DWQ67_11180</name>
</gene>
<dbReference type="EMBL" id="QQXL01000006">
    <property type="protein sequence ID" value="RKW70012.1"/>
    <property type="molecule type" value="Genomic_DNA"/>
</dbReference>
<dbReference type="RefSeq" id="WP_121485683.1">
    <property type="nucleotide sequence ID" value="NZ_QQXL01000006.1"/>
</dbReference>
<proteinExistence type="predicted"/>
<protein>
    <submittedName>
        <fullName evidence="3">Uncharacterized protein</fullName>
    </submittedName>
</protein>
<evidence type="ECO:0000256" key="2">
    <source>
        <dbReference type="SAM" id="Phobius"/>
    </source>
</evidence>
<keyword evidence="2" id="KW-0812">Transmembrane</keyword>
<comment type="caution">
    <text evidence="3">The sequence shown here is derived from an EMBL/GenBank/DDBJ whole genome shotgun (WGS) entry which is preliminary data.</text>
</comment>
<keyword evidence="2" id="KW-0472">Membrane</keyword>
<dbReference type="Proteomes" id="UP000273119">
    <property type="component" value="Unassembled WGS sequence"/>
</dbReference>
<sequence length="102" mass="10595">MSTQHQPHHKPRPAVWFLLALGAGAATGAAWLVARTRRDRLVAEAGEVLHPVATPVTPLPDTDGHVAGNDDAASVTSHTRTAEPAPSDPTPADPAASTDDRP</sequence>
<feature type="transmembrane region" description="Helical" evidence="2">
    <location>
        <begin position="14"/>
        <end position="34"/>
    </location>
</feature>
<keyword evidence="2" id="KW-1133">Transmembrane helix</keyword>
<evidence type="ECO:0000256" key="1">
    <source>
        <dbReference type="SAM" id="MobiDB-lite"/>
    </source>
</evidence>
<reference evidence="3 4" key="1">
    <citation type="submission" date="2018-07" db="EMBL/GenBank/DDBJ databases">
        <title>Arthrobacter sp. nov., isolated from raw cow's milk with high bacterial count.</title>
        <authorList>
            <person name="Hahne J."/>
            <person name="Isele D."/>
            <person name="Lipski A."/>
        </authorList>
    </citation>
    <scope>NUCLEOTIDE SEQUENCE [LARGE SCALE GENOMIC DNA]</scope>
    <source>
        <strain evidence="3 4">JZ R-183</strain>
    </source>
</reference>
<feature type="region of interest" description="Disordered" evidence="1">
    <location>
        <begin position="50"/>
        <end position="102"/>
    </location>
</feature>